<reference evidence="2" key="1">
    <citation type="submission" date="2021-08" db="EMBL/GenBank/DDBJ databases">
        <title>Prevotella lacticifex sp. nov., isolated from rumen of cow.</title>
        <authorList>
            <person name="Shinkai T."/>
            <person name="Ikeyama N."/>
            <person name="Kumagai M."/>
            <person name="Ohmori H."/>
            <person name="Sakamoto M."/>
            <person name="Ohkuma M."/>
            <person name="Mitsumori M."/>
        </authorList>
    </citation>
    <scope>NUCLEOTIDE SEQUENCE</scope>
    <source>
        <strain evidence="2">JCM 8259</strain>
    </source>
</reference>
<dbReference type="GeneID" id="31501455"/>
<keyword evidence="1" id="KW-0732">Signal</keyword>
<protein>
    <submittedName>
        <fullName evidence="2">Uncharacterized protein</fullName>
    </submittedName>
</protein>
<dbReference type="AlphaFoldDB" id="A0AA37I2F4"/>
<name>A0AA37I2F4_XYLRU</name>
<accession>A0AA37I2F4</accession>
<feature type="chain" id="PRO_5041208507" evidence="1">
    <location>
        <begin position="21"/>
        <end position="231"/>
    </location>
</feature>
<evidence type="ECO:0000256" key="1">
    <source>
        <dbReference type="SAM" id="SignalP"/>
    </source>
</evidence>
<dbReference type="RefSeq" id="WP_033149620.1">
    <property type="nucleotide sequence ID" value="NZ_BPTT01000001.1"/>
</dbReference>
<comment type="caution">
    <text evidence="2">The sequence shown here is derived from an EMBL/GenBank/DDBJ whole genome shotgun (WGS) entry which is preliminary data.</text>
</comment>
<dbReference type="EMBL" id="BPTT01000001">
    <property type="protein sequence ID" value="GJG34320.1"/>
    <property type="molecule type" value="Genomic_DNA"/>
</dbReference>
<sequence length="231" mass="26771">MMKKLISSLLMAFVCVGAMAEQDTKEYKTFVKNDHHVFYCTHNGILVVVDPTEGGIFEPNITVINESGHDFVFEPKKIKAYAYAIPGINSKSARYRTERFLAKGDTLGFDKDELVVYTPEKYSKKRTKTMWWSDFIGELVVAGVESIGTNDKRTEYWNDVRRDRRIQDAEDARQLEKARISEGYWRANTIFNYSEHEGFIAIKSVHTQYLILDIPVDGENFHFLIDNNKKY</sequence>
<organism evidence="2 3">
    <name type="scientific">Xylanibacter ruminicola</name>
    <name type="common">Prevotella ruminicola</name>
    <dbReference type="NCBI Taxonomy" id="839"/>
    <lineage>
        <taxon>Bacteria</taxon>
        <taxon>Pseudomonadati</taxon>
        <taxon>Bacteroidota</taxon>
        <taxon>Bacteroidia</taxon>
        <taxon>Bacteroidales</taxon>
        <taxon>Prevotellaceae</taxon>
        <taxon>Xylanibacter</taxon>
    </lineage>
</organism>
<evidence type="ECO:0000313" key="3">
    <source>
        <dbReference type="Proteomes" id="UP000887097"/>
    </source>
</evidence>
<evidence type="ECO:0000313" key="2">
    <source>
        <dbReference type="EMBL" id="GJG34320.1"/>
    </source>
</evidence>
<dbReference type="Proteomes" id="UP000887097">
    <property type="component" value="Unassembled WGS sequence"/>
</dbReference>
<feature type="signal peptide" evidence="1">
    <location>
        <begin position="1"/>
        <end position="20"/>
    </location>
</feature>
<proteinExistence type="predicted"/>
<gene>
    <name evidence="2" type="ORF">PRMUPPPA20_24290</name>
</gene>